<sequence length="135" mass="15202">MSATSTARPIWNALIRTHHITSRKKVAKLRQAATKEHVFALLRSGSPPGVMYCEGAMANVEKWVAAVQRLRYKEFQLIARPAVIAKDVMHASEADHKTGLYETDSVKDFAAHMDNRGVLAWWRKGMGYIGSEHRL</sequence>
<accession>M2YPK5</accession>
<dbReference type="EMBL" id="KB446540">
    <property type="protein sequence ID" value="EME43551.1"/>
    <property type="molecule type" value="Genomic_DNA"/>
</dbReference>
<evidence type="ECO:0000313" key="2">
    <source>
        <dbReference type="Proteomes" id="UP000016933"/>
    </source>
</evidence>
<organism evidence="1 2">
    <name type="scientific">Dothistroma septosporum (strain NZE10 / CBS 128990)</name>
    <name type="common">Red band needle blight fungus</name>
    <name type="synonym">Mycosphaerella pini</name>
    <dbReference type="NCBI Taxonomy" id="675120"/>
    <lineage>
        <taxon>Eukaryota</taxon>
        <taxon>Fungi</taxon>
        <taxon>Dikarya</taxon>
        <taxon>Ascomycota</taxon>
        <taxon>Pezizomycotina</taxon>
        <taxon>Dothideomycetes</taxon>
        <taxon>Dothideomycetidae</taxon>
        <taxon>Mycosphaerellales</taxon>
        <taxon>Mycosphaerellaceae</taxon>
        <taxon>Dothistroma</taxon>
    </lineage>
</organism>
<evidence type="ECO:0000313" key="1">
    <source>
        <dbReference type="EMBL" id="EME43551.1"/>
    </source>
</evidence>
<keyword evidence="2" id="KW-1185">Reference proteome</keyword>
<name>M2YPK5_DOTSN</name>
<protein>
    <submittedName>
        <fullName evidence="1">Uncharacterized protein</fullName>
    </submittedName>
</protein>
<dbReference type="OMA" id="VESWVDV"/>
<reference evidence="2" key="1">
    <citation type="journal article" date="2012" name="PLoS Genet.">
        <title>The genomes of the fungal plant pathogens Cladosporium fulvum and Dothistroma septosporum reveal adaptation to different hosts and lifestyles but also signatures of common ancestry.</title>
        <authorList>
            <person name="de Wit P.J.G.M."/>
            <person name="van der Burgt A."/>
            <person name="Oekmen B."/>
            <person name="Stergiopoulos I."/>
            <person name="Abd-Elsalam K.A."/>
            <person name="Aerts A.L."/>
            <person name="Bahkali A.H."/>
            <person name="Beenen H.G."/>
            <person name="Chettri P."/>
            <person name="Cox M.P."/>
            <person name="Datema E."/>
            <person name="de Vries R.P."/>
            <person name="Dhillon B."/>
            <person name="Ganley A.R."/>
            <person name="Griffiths S.A."/>
            <person name="Guo Y."/>
            <person name="Hamelin R.C."/>
            <person name="Henrissat B."/>
            <person name="Kabir M.S."/>
            <person name="Jashni M.K."/>
            <person name="Kema G."/>
            <person name="Klaubauf S."/>
            <person name="Lapidus A."/>
            <person name="Levasseur A."/>
            <person name="Lindquist E."/>
            <person name="Mehrabi R."/>
            <person name="Ohm R.A."/>
            <person name="Owen T.J."/>
            <person name="Salamov A."/>
            <person name="Schwelm A."/>
            <person name="Schijlen E."/>
            <person name="Sun H."/>
            <person name="van den Burg H.A."/>
            <person name="van Ham R.C.H.J."/>
            <person name="Zhang S."/>
            <person name="Goodwin S.B."/>
            <person name="Grigoriev I.V."/>
            <person name="Collemare J."/>
            <person name="Bradshaw R.E."/>
        </authorList>
    </citation>
    <scope>NUCLEOTIDE SEQUENCE [LARGE SCALE GENOMIC DNA]</scope>
    <source>
        <strain evidence="2">NZE10 / CBS 128990</strain>
    </source>
</reference>
<dbReference type="Proteomes" id="UP000016933">
    <property type="component" value="Unassembled WGS sequence"/>
</dbReference>
<dbReference type="eggNOG" id="ENOG502S3UC">
    <property type="taxonomic scope" value="Eukaryota"/>
</dbReference>
<dbReference type="HOGENOM" id="CLU_115008_0_0_1"/>
<proteinExistence type="predicted"/>
<dbReference type="AlphaFoldDB" id="M2YPK5"/>
<gene>
    <name evidence="1" type="ORF">DOTSEDRAFT_89372</name>
</gene>
<dbReference type="OrthoDB" id="432412at2759"/>
<reference evidence="1 2" key="2">
    <citation type="journal article" date="2012" name="PLoS Pathog.">
        <title>Diverse lifestyles and strategies of plant pathogenesis encoded in the genomes of eighteen Dothideomycetes fungi.</title>
        <authorList>
            <person name="Ohm R.A."/>
            <person name="Feau N."/>
            <person name="Henrissat B."/>
            <person name="Schoch C.L."/>
            <person name="Horwitz B.A."/>
            <person name="Barry K.W."/>
            <person name="Condon B.J."/>
            <person name="Copeland A.C."/>
            <person name="Dhillon B."/>
            <person name="Glaser F."/>
            <person name="Hesse C.N."/>
            <person name="Kosti I."/>
            <person name="LaButti K."/>
            <person name="Lindquist E.A."/>
            <person name="Lucas S."/>
            <person name="Salamov A.A."/>
            <person name="Bradshaw R.E."/>
            <person name="Ciuffetti L."/>
            <person name="Hamelin R.C."/>
            <person name="Kema G.H.J."/>
            <person name="Lawrence C."/>
            <person name="Scott J.A."/>
            <person name="Spatafora J.W."/>
            <person name="Turgeon B.G."/>
            <person name="de Wit P.J.G.M."/>
            <person name="Zhong S."/>
            <person name="Goodwin S.B."/>
            <person name="Grigoriev I.V."/>
        </authorList>
    </citation>
    <scope>NUCLEOTIDE SEQUENCE [LARGE SCALE GENOMIC DNA]</scope>
    <source>
        <strain evidence="2">NZE10 / CBS 128990</strain>
    </source>
</reference>
<dbReference type="STRING" id="675120.M2YPK5"/>